<dbReference type="RefSeq" id="WP_001987054.1">
    <property type="nucleotide sequence ID" value="NZ_AP022946.1"/>
</dbReference>
<name>A0A0G8F9Z2_BACCE</name>
<dbReference type="Proteomes" id="UP000226257">
    <property type="component" value="Unassembled WGS sequence"/>
</dbReference>
<dbReference type="EMBL" id="NVDQ01000021">
    <property type="protein sequence ID" value="PFV07967.1"/>
    <property type="molecule type" value="Genomic_DNA"/>
</dbReference>
<reference evidence="12 15" key="3">
    <citation type="submission" date="2017-09" db="EMBL/GenBank/DDBJ databases">
        <title>Large-scale bioinformatics analysis of Bacillus genomes uncovers conserved roles of natural products in bacterial physiology.</title>
        <authorList>
            <consortium name="Agbiome Team Llc"/>
            <person name="Bleich R.M."/>
            <person name="Grubbs K.J."/>
            <person name="Santa Maria K.C."/>
            <person name="Allen S.E."/>
            <person name="Farag S."/>
            <person name="Shank E.A."/>
            <person name="Bowers A."/>
        </authorList>
    </citation>
    <scope>NUCLEOTIDE SEQUENCE [LARGE SCALE GENOMIC DNA]</scope>
    <source>
        <strain evidence="10 16">AFS041711</strain>
        <strain evidence="9 15">AFS049141</strain>
        <strain evidence="8 19">AFS060282</strain>
        <strain evidence="7 17">AFS070861</strain>
        <strain evidence="6 18">AFS083741</strain>
        <strain evidence="3 12">AFS092789</strain>
    </source>
</reference>
<dbReference type="Proteomes" id="UP000224386">
    <property type="component" value="Unassembled WGS sequence"/>
</dbReference>
<dbReference type="Proteomes" id="UP000220210">
    <property type="component" value="Unassembled WGS sequence"/>
</dbReference>
<evidence type="ECO:0000313" key="17">
    <source>
        <dbReference type="Proteomes" id="UP000224386"/>
    </source>
</evidence>
<evidence type="ECO:0000313" key="9">
    <source>
        <dbReference type="EMBL" id="PGO80753.1"/>
    </source>
</evidence>
<evidence type="ECO:0000313" key="10">
    <source>
        <dbReference type="EMBL" id="PGS84267.1"/>
    </source>
</evidence>
<evidence type="ECO:0000313" key="16">
    <source>
        <dbReference type="Proteomes" id="UP000224203"/>
    </source>
</evidence>
<dbReference type="Proteomes" id="UP000224413">
    <property type="component" value="Unassembled WGS sequence"/>
</dbReference>
<dbReference type="Proteomes" id="UP000223834">
    <property type="component" value="Unassembled WGS sequence"/>
</dbReference>
<reference evidence="2 11" key="1">
    <citation type="submission" date="2017-01" db="EMBL/GenBank/DDBJ databases">
        <title>Bacillus cereus isolates.</title>
        <authorList>
            <person name="Beno S.M."/>
        </authorList>
    </citation>
    <scope>NUCLEOTIDE SEQUENCE [LARGE SCALE GENOMIC DNA]</scope>
    <source>
        <strain evidence="2 11">FSL K6-1030</strain>
    </source>
</reference>
<evidence type="ECO:0000313" key="19">
    <source>
        <dbReference type="Proteomes" id="UP000226257"/>
    </source>
</evidence>
<dbReference type="Proteomes" id="UP000190641">
    <property type="component" value="Unassembled WGS sequence"/>
</dbReference>
<protein>
    <submittedName>
        <fullName evidence="7">Phage portal protein</fullName>
    </submittedName>
</protein>
<evidence type="ECO:0000313" key="3">
    <source>
        <dbReference type="EMBL" id="PEA00420.1"/>
    </source>
</evidence>
<feature type="region of interest" description="Disordered" evidence="1">
    <location>
        <begin position="28"/>
        <end position="59"/>
    </location>
</feature>
<evidence type="ECO:0000313" key="7">
    <source>
        <dbReference type="EMBL" id="PFQ43196.1"/>
    </source>
</evidence>
<evidence type="ECO:0000256" key="1">
    <source>
        <dbReference type="SAM" id="MobiDB-lite"/>
    </source>
</evidence>
<evidence type="ECO:0000313" key="6">
    <source>
        <dbReference type="EMBL" id="PFK21911.1"/>
    </source>
</evidence>
<evidence type="ECO:0000313" key="11">
    <source>
        <dbReference type="Proteomes" id="UP000190641"/>
    </source>
</evidence>
<dbReference type="EMBL" id="NUWJ01000072">
    <property type="protein sequence ID" value="PFK21911.1"/>
    <property type="molecule type" value="Genomic_DNA"/>
</dbReference>
<dbReference type="EMBL" id="NVMX01000003">
    <property type="protein sequence ID" value="PEA00420.1"/>
    <property type="molecule type" value="Genomic_DNA"/>
</dbReference>
<organism evidence="7 17">
    <name type="scientific">Bacillus cereus</name>
    <dbReference type="NCBI Taxonomy" id="1396"/>
    <lineage>
        <taxon>Bacteria</taxon>
        <taxon>Bacillati</taxon>
        <taxon>Bacillota</taxon>
        <taxon>Bacilli</taxon>
        <taxon>Bacillales</taxon>
        <taxon>Bacillaceae</taxon>
        <taxon>Bacillus</taxon>
        <taxon>Bacillus cereus group</taxon>
    </lineage>
</organism>
<dbReference type="GeneID" id="89227022"/>
<dbReference type="EMBL" id="NUAN01000119">
    <property type="protein sequence ID" value="PEN93371.1"/>
    <property type="molecule type" value="Genomic_DNA"/>
</dbReference>
<dbReference type="Proteomes" id="UP000224203">
    <property type="component" value="Unassembled WGS sequence"/>
</dbReference>
<sequence length="59" mass="6853">MLFVKEIISYVIYRNGNNTKRRCITMAKNKNEKKKNQNKQQNKPETGNPKLDGPNFPAT</sequence>
<reference evidence="13 14" key="2">
    <citation type="submission" date="2017-09" db="EMBL/GenBank/DDBJ databases">
        <title>Large-scale bioinformatics analysis of Bacillus genomes uncovers conserved roles of natural products in bacterial physiology.</title>
        <authorList>
            <consortium name="Agbiome Team Llc"/>
            <person name="Bleich R.M."/>
            <person name="Kirk G.J."/>
            <person name="Santa Maria K.C."/>
            <person name="Allen S.E."/>
            <person name="Farag S."/>
            <person name="Shank E.A."/>
            <person name="Bowers A."/>
        </authorList>
    </citation>
    <scope>NUCLEOTIDE SEQUENCE [LARGE SCALE GENOMIC DNA]</scope>
    <source>
        <strain evidence="5 13">AFS020204</strain>
        <strain evidence="4 14">AFS027647</strain>
    </source>
</reference>
<evidence type="ECO:0000313" key="12">
    <source>
        <dbReference type="Proteomes" id="UP000219922"/>
    </source>
</evidence>
<dbReference type="EMBL" id="NUIQ01000027">
    <property type="protein sequence ID" value="PGO80753.1"/>
    <property type="molecule type" value="Genomic_DNA"/>
</dbReference>
<dbReference type="EMBL" id="MUAU01000001">
    <property type="protein sequence ID" value="OOR77002.1"/>
    <property type="molecule type" value="Genomic_DNA"/>
</dbReference>
<evidence type="ECO:0000313" key="8">
    <source>
        <dbReference type="EMBL" id="PFV07967.1"/>
    </source>
</evidence>
<evidence type="ECO:0000313" key="14">
    <source>
        <dbReference type="Proteomes" id="UP000220691"/>
    </source>
</evidence>
<evidence type="ECO:0000313" key="5">
    <source>
        <dbReference type="EMBL" id="PFF49774.1"/>
    </source>
</evidence>
<dbReference type="EMBL" id="NVAP01000046">
    <property type="protein sequence ID" value="PFQ43196.1"/>
    <property type="molecule type" value="Genomic_DNA"/>
</dbReference>
<evidence type="ECO:0000313" key="15">
    <source>
        <dbReference type="Proteomes" id="UP000223834"/>
    </source>
</evidence>
<dbReference type="EMBL" id="NTSO01000005">
    <property type="protein sequence ID" value="PFF49774.1"/>
    <property type="molecule type" value="Genomic_DNA"/>
</dbReference>
<dbReference type="Proteomes" id="UP000220691">
    <property type="component" value="Unassembled WGS sequence"/>
</dbReference>
<evidence type="ECO:0000313" key="2">
    <source>
        <dbReference type="EMBL" id="OOR77002.1"/>
    </source>
</evidence>
<dbReference type="AlphaFoldDB" id="A0A0G8F9Z2"/>
<gene>
    <name evidence="2" type="ORF">BLX06_00515</name>
    <name evidence="5" type="ORF">CN357_09805</name>
    <name evidence="4" type="ORF">CN553_18635</name>
    <name evidence="9" type="ORF">CN980_02495</name>
    <name evidence="10" type="ORF">COC69_00385</name>
    <name evidence="6" type="ORF">COI98_08515</name>
    <name evidence="7" type="ORF">COK05_22890</name>
    <name evidence="8" type="ORF">COK98_10475</name>
    <name evidence="3" type="ORF">CON36_01915</name>
</gene>
<dbReference type="Proteomes" id="UP000219922">
    <property type="component" value="Unassembled WGS sequence"/>
</dbReference>
<accession>A0A0G8F9Z2</accession>
<evidence type="ECO:0000313" key="4">
    <source>
        <dbReference type="EMBL" id="PEN93371.1"/>
    </source>
</evidence>
<proteinExistence type="predicted"/>
<comment type="caution">
    <text evidence="7">The sequence shown here is derived from an EMBL/GenBank/DDBJ whole genome shotgun (WGS) entry which is preliminary data.</text>
</comment>
<evidence type="ECO:0000313" key="18">
    <source>
        <dbReference type="Proteomes" id="UP000224413"/>
    </source>
</evidence>
<dbReference type="EMBL" id="NULI01000003">
    <property type="protein sequence ID" value="PGS84267.1"/>
    <property type="molecule type" value="Genomic_DNA"/>
</dbReference>
<dbReference type="SMR" id="A0A0G8F9Z2"/>
<evidence type="ECO:0000313" key="13">
    <source>
        <dbReference type="Proteomes" id="UP000220210"/>
    </source>
</evidence>